<gene>
    <name evidence="1" type="ORF">SAMN04488505_1011359</name>
</gene>
<dbReference type="RefSeq" id="WP_089907848.1">
    <property type="nucleotide sequence ID" value="NZ_FOBB01000001.1"/>
</dbReference>
<evidence type="ECO:0008006" key="3">
    <source>
        <dbReference type="Google" id="ProtNLM"/>
    </source>
</evidence>
<dbReference type="EMBL" id="FOBB01000001">
    <property type="protein sequence ID" value="SEL03694.1"/>
    <property type="molecule type" value="Genomic_DNA"/>
</dbReference>
<organism evidence="1 2">
    <name type="scientific">Chitinophaga rupis</name>
    <dbReference type="NCBI Taxonomy" id="573321"/>
    <lineage>
        <taxon>Bacteria</taxon>
        <taxon>Pseudomonadati</taxon>
        <taxon>Bacteroidota</taxon>
        <taxon>Chitinophagia</taxon>
        <taxon>Chitinophagales</taxon>
        <taxon>Chitinophagaceae</taxon>
        <taxon>Chitinophaga</taxon>
    </lineage>
</organism>
<protein>
    <recommendedName>
        <fullName evidence="3">DUF488 domain-containing protein</fullName>
    </recommendedName>
</protein>
<accession>A0A1H7LXM9</accession>
<dbReference type="Pfam" id="PF04343">
    <property type="entry name" value="DUF488"/>
    <property type="match status" value="1"/>
</dbReference>
<dbReference type="Proteomes" id="UP000198984">
    <property type="component" value="Unassembled WGS sequence"/>
</dbReference>
<dbReference type="InterPro" id="IPR007438">
    <property type="entry name" value="DUF488"/>
</dbReference>
<keyword evidence="2" id="KW-1185">Reference proteome</keyword>
<name>A0A1H7LXM9_9BACT</name>
<dbReference type="PANTHER" id="PTHR39337">
    <property type="entry name" value="BLR5642 PROTEIN"/>
    <property type="match status" value="1"/>
</dbReference>
<evidence type="ECO:0000313" key="1">
    <source>
        <dbReference type="EMBL" id="SEL03694.1"/>
    </source>
</evidence>
<dbReference type="OrthoDB" id="9789109at2"/>
<reference evidence="1 2" key="1">
    <citation type="submission" date="2016-10" db="EMBL/GenBank/DDBJ databases">
        <authorList>
            <person name="de Groot N.N."/>
        </authorList>
    </citation>
    <scope>NUCLEOTIDE SEQUENCE [LARGE SCALE GENOMIC DNA]</scope>
    <source>
        <strain evidence="1 2">DSM 21039</strain>
    </source>
</reference>
<dbReference type="AlphaFoldDB" id="A0A1H7LXM9"/>
<proteinExistence type="predicted"/>
<dbReference type="STRING" id="573321.SAMN04488505_1011359"/>
<sequence>MEQPPIYTIGHGRRLIEDFIYLLQAPGIQYLVDVRSIPFSRFNPQYNQPALQEALAARGIRYVYMGDTLGGRPADPTLYEPNGRVDYALVSASQPFRRGIARLKKAYEQQIVLAIMCSESDPCQCHRSRLVGEALVKENVRLQHIDEQGQMKEHEAVIFEMSKGRGRHDLFK</sequence>
<dbReference type="PIRSF" id="PIRSF024492">
    <property type="entry name" value="UCP024492"/>
    <property type="match status" value="1"/>
</dbReference>
<evidence type="ECO:0000313" key="2">
    <source>
        <dbReference type="Proteomes" id="UP000198984"/>
    </source>
</evidence>
<dbReference type="PANTHER" id="PTHR39337:SF1">
    <property type="entry name" value="BLR5642 PROTEIN"/>
    <property type="match status" value="1"/>
</dbReference>
<dbReference type="InterPro" id="IPR014519">
    <property type="entry name" value="UCP024492"/>
</dbReference>